<dbReference type="AlphaFoldDB" id="A0A1I0YHP3"/>
<evidence type="ECO:0000256" key="1">
    <source>
        <dbReference type="SAM" id="Phobius"/>
    </source>
</evidence>
<feature type="transmembrane region" description="Helical" evidence="1">
    <location>
        <begin position="72"/>
        <end position="94"/>
    </location>
</feature>
<feature type="transmembrane region" description="Helical" evidence="1">
    <location>
        <begin position="37"/>
        <end position="60"/>
    </location>
</feature>
<protein>
    <submittedName>
        <fullName evidence="2">Uncharacterized protein</fullName>
    </submittedName>
</protein>
<dbReference type="STRING" id="84698.SAMN04488528_101339"/>
<feature type="transmembrane region" description="Helical" evidence="1">
    <location>
        <begin position="130"/>
        <end position="150"/>
    </location>
</feature>
<dbReference type="RefSeq" id="WP_090041002.1">
    <property type="nucleotide sequence ID" value="NZ_FOKI01000013.1"/>
</dbReference>
<feature type="transmembrane region" description="Helical" evidence="1">
    <location>
        <begin position="156"/>
        <end position="178"/>
    </location>
</feature>
<name>A0A1I0YHP3_9CLOT</name>
<dbReference type="EMBL" id="FOKI01000013">
    <property type="protein sequence ID" value="SFB12672.1"/>
    <property type="molecule type" value="Genomic_DNA"/>
</dbReference>
<sequence length="191" mass="22057">MKYLFEIIMLLVIMFISNNIISMRINGDKKFNESLKLAAMSTLITLPLLMLIGGVLFLAFKIVLIKLMVGITTFQIFTIVLFTIVIIFFCDFICRKIGLDLIAIYLSKKYKNKNLTNSEMIVLVDNKQRTVNITSVIIMFLINLLTNFIILKFLQIQFSDILVICMAIIVSITYKVFFKSNMALQRERTKN</sequence>
<feature type="transmembrane region" description="Helical" evidence="1">
    <location>
        <begin position="6"/>
        <end position="25"/>
    </location>
</feature>
<keyword evidence="1" id="KW-1133">Transmembrane helix</keyword>
<reference evidence="2 3" key="1">
    <citation type="submission" date="2016-10" db="EMBL/GenBank/DDBJ databases">
        <authorList>
            <person name="de Groot N.N."/>
        </authorList>
    </citation>
    <scope>NUCLEOTIDE SEQUENCE [LARGE SCALE GENOMIC DNA]</scope>
    <source>
        <strain evidence="2 3">DSM 12271</strain>
    </source>
</reference>
<dbReference type="Proteomes" id="UP000198619">
    <property type="component" value="Unassembled WGS sequence"/>
</dbReference>
<keyword evidence="1" id="KW-0472">Membrane</keyword>
<gene>
    <name evidence="2" type="ORF">SAMN04488528_101339</name>
</gene>
<keyword evidence="3" id="KW-1185">Reference proteome</keyword>
<accession>A0A1I0YHP3</accession>
<evidence type="ECO:0000313" key="2">
    <source>
        <dbReference type="EMBL" id="SFB12672.1"/>
    </source>
</evidence>
<proteinExistence type="predicted"/>
<keyword evidence="1" id="KW-0812">Transmembrane</keyword>
<organism evidence="2 3">
    <name type="scientific">Clostridium frigidicarnis</name>
    <dbReference type="NCBI Taxonomy" id="84698"/>
    <lineage>
        <taxon>Bacteria</taxon>
        <taxon>Bacillati</taxon>
        <taxon>Bacillota</taxon>
        <taxon>Clostridia</taxon>
        <taxon>Eubacteriales</taxon>
        <taxon>Clostridiaceae</taxon>
        <taxon>Clostridium</taxon>
    </lineage>
</organism>
<evidence type="ECO:0000313" key="3">
    <source>
        <dbReference type="Proteomes" id="UP000198619"/>
    </source>
</evidence>